<dbReference type="PANTHER" id="PTHR16128:SF5">
    <property type="entry name" value="FAD_NAD(P)-BINDING OXIDOREDUCTASE FAMILY PROTEIN"/>
    <property type="match status" value="1"/>
</dbReference>
<dbReference type="InterPro" id="IPR036188">
    <property type="entry name" value="FAD/NAD-bd_sf"/>
</dbReference>
<keyword evidence="3" id="KW-1185">Reference proteome</keyword>
<dbReference type="InterPro" id="IPR002937">
    <property type="entry name" value="Amino_oxidase"/>
</dbReference>
<protein>
    <submittedName>
        <fullName evidence="2">FAD-dependent oxidoreductase</fullName>
    </submittedName>
</protein>
<dbReference type="SUPFAM" id="SSF51905">
    <property type="entry name" value="FAD/NAD(P)-binding domain"/>
    <property type="match status" value="1"/>
</dbReference>
<feature type="domain" description="Amine oxidase" evidence="1">
    <location>
        <begin position="110"/>
        <end position="322"/>
    </location>
</feature>
<evidence type="ECO:0000259" key="1">
    <source>
        <dbReference type="Pfam" id="PF01593"/>
    </source>
</evidence>
<dbReference type="Proteomes" id="UP000596063">
    <property type="component" value="Chromosome"/>
</dbReference>
<gene>
    <name evidence="2" type="ORF">I6N98_17735</name>
</gene>
<organism evidence="2 3">
    <name type="scientific">Spongiibacter nanhainus</name>
    <dbReference type="NCBI Taxonomy" id="2794344"/>
    <lineage>
        <taxon>Bacteria</taxon>
        <taxon>Pseudomonadati</taxon>
        <taxon>Pseudomonadota</taxon>
        <taxon>Gammaproteobacteria</taxon>
        <taxon>Cellvibrionales</taxon>
        <taxon>Spongiibacteraceae</taxon>
        <taxon>Spongiibacter</taxon>
    </lineage>
</organism>
<dbReference type="GO" id="GO:0016491">
    <property type="term" value="F:oxidoreductase activity"/>
    <property type="evidence" value="ECO:0007669"/>
    <property type="project" value="InterPro"/>
</dbReference>
<dbReference type="AlphaFoldDB" id="A0A7T4R0N5"/>
<dbReference type="RefSeq" id="WP_198569652.1">
    <property type="nucleotide sequence ID" value="NZ_CP066167.1"/>
</dbReference>
<dbReference type="Gene3D" id="3.90.660.10">
    <property type="match status" value="1"/>
</dbReference>
<sequence length="326" mass="34837">MSTPHIGIVGAGVAGLCTAQLLGKRGIKTTLFDKGRGLGGRLARRQTTWANLDIGAPFFHLSRYGATLLQDLAPGLDLDPLPWQQQSWHQYSGLSAPQAVKEVFTTAPNSNRLCHSLAKGLQRSMSTRVTAIRHSGQSAALWGEGGTSLGSFDAVVVAVPADQCADLVPLGSSITLADHRMTPRWTLQLELEAATALLSASNMINFQDHPVLERLVDLSALPGRRHQHCIQLSLPADFAAANKDRDDSAISDAAIQALSDIVPLPGVRNRALQRWRLGGNRCAELKNITDTSHHVVIAGDWSAGGDDVEAALRSAERACTAVESLL</sequence>
<dbReference type="KEGG" id="snan:I6N98_17735"/>
<dbReference type="Gene3D" id="3.50.50.60">
    <property type="entry name" value="FAD/NAD(P)-binding domain"/>
    <property type="match status" value="1"/>
</dbReference>
<proteinExistence type="predicted"/>
<name>A0A7T4R0N5_9GAMM</name>
<dbReference type="EMBL" id="CP066167">
    <property type="protein sequence ID" value="QQD18154.1"/>
    <property type="molecule type" value="Genomic_DNA"/>
</dbReference>
<reference evidence="2 3" key="1">
    <citation type="submission" date="2020-12" db="EMBL/GenBank/DDBJ databases">
        <authorList>
            <person name="Shan Y."/>
        </authorList>
    </citation>
    <scope>NUCLEOTIDE SEQUENCE [LARGE SCALE GENOMIC DNA]</scope>
    <source>
        <strain evidence="3">csc3.9</strain>
    </source>
</reference>
<evidence type="ECO:0000313" key="3">
    <source>
        <dbReference type="Proteomes" id="UP000596063"/>
    </source>
</evidence>
<evidence type="ECO:0000313" key="2">
    <source>
        <dbReference type="EMBL" id="QQD18154.1"/>
    </source>
</evidence>
<dbReference type="PRINTS" id="PR00419">
    <property type="entry name" value="ADXRDTASE"/>
</dbReference>
<dbReference type="Pfam" id="PF01593">
    <property type="entry name" value="Amino_oxidase"/>
    <property type="match status" value="1"/>
</dbReference>
<dbReference type="PANTHER" id="PTHR16128">
    <property type="entry name" value="FAD/NAD(P)-BINDING OXIDOREDUCTASE FAMILY PROTEIN"/>
    <property type="match status" value="1"/>
</dbReference>
<dbReference type="Pfam" id="PF13450">
    <property type="entry name" value="NAD_binding_8"/>
    <property type="match status" value="1"/>
</dbReference>
<accession>A0A7T4R0N5</accession>